<evidence type="ECO:0000313" key="2">
    <source>
        <dbReference type="Proteomes" id="UP000821845"/>
    </source>
</evidence>
<protein>
    <submittedName>
        <fullName evidence="1">Uncharacterized protein</fullName>
    </submittedName>
</protein>
<accession>A0ACB7RXA3</accession>
<organism evidence="1 2">
    <name type="scientific">Hyalomma asiaticum</name>
    <name type="common">Tick</name>
    <dbReference type="NCBI Taxonomy" id="266040"/>
    <lineage>
        <taxon>Eukaryota</taxon>
        <taxon>Metazoa</taxon>
        <taxon>Ecdysozoa</taxon>
        <taxon>Arthropoda</taxon>
        <taxon>Chelicerata</taxon>
        <taxon>Arachnida</taxon>
        <taxon>Acari</taxon>
        <taxon>Parasitiformes</taxon>
        <taxon>Ixodida</taxon>
        <taxon>Ixodoidea</taxon>
        <taxon>Ixodidae</taxon>
        <taxon>Hyalomminae</taxon>
        <taxon>Hyalomma</taxon>
    </lineage>
</organism>
<proteinExistence type="predicted"/>
<comment type="caution">
    <text evidence="1">The sequence shown here is derived from an EMBL/GenBank/DDBJ whole genome shotgun (WGS) entry which is preliminary data.</text>
</comment>
<evidence type="ECO:0000313" key="1">
    <source>
        <dbReference type="EMBL" id="KAH6926301.1"/>
    </source>
</evidence>
<dbReference type="Proteomes" id="UP000821845">
    <property type="component" value="Chromosome 7"/>
</dbReference>
<name>A0ACB7RXA3_HYAAI</name>
<dbReference type="EMBL" id="CM023487">
    <property type="protein sequence ID" value="KAH6926301.1"/>
    <property type="molecule type" value="Genomic_DNA"/>
</dbReference>
<sequence>MQRGSEGSTVMKRISCGVPDADFSISRPPTPSTRDFSAAGRPYGPYLRCGRSRGGGGGGPIFGPRPPWRGRGLPPFRPFFGRRAGPVHPRFSANGWWRNDAASFDVRPGPFNRGGGHCFYSTPYFDRDSLRQAGPPRRPPLLPLPYERPLRDVGSAASPYAWRRECAVVACDTQGTLTHQATVGDDADTASAPGKAVALAEDSPLPTAASAAAGVVSGTSSSVTERSSATVCDDNVRGRQYSLDFIRTTENDPHDASASTRAPNDTCRDSWNEQSHDLQALADVDDPGGSDIGRVRGDCPPKGAPANGVSERHDAPAARNATVRDNAASSRSDPPEASAAPSRKSGESGDNWSCSPSAVRCGDLAPVSNDCPTAEDGGQRQEVEEDEGVCISLEMGCYEDLPDSQHLAVDDGVDYVSIASNSGKADDNEVIVVCDKRAYCVVDKIDDGRGNSSFIVK</sequence>
<reference evidence="1" key="1">
    <citation type="submission" date="2020-05" db="EMBL/GenBank/DDBJ databases">
        <title>Large-scale comparative analyses of tick genomes elucidate their genetic diversity and vector capacities.</title>
        <authorList>
            <person name="Jia N."/>
            <person name="Wang J."/>
            <person name="Shi W."/>
            <person name="Du L."/>
            <person name="Sun Y."/>
            <person name="Zhan W."/>
            <person name="Jiang J."/>
            <person name="Wang Q."/>
            <person name="Zhang B."/>
            <person name="Ji P."/>
            <person name="Sakyi L.B."/>
            <person name="Cui X."/>
            <person name="Yuan T."/>
            <person name="Jiang B."/>
            <person name="Yang W."/>
            <person name="Lam T.T.-Y."/>
            <person name="Chang Q."/>
            <person name="Ding S."/>
            <person name="Wang X."/>
            <person name="Zhu J."/>
            <person name="Ruan X."/>
            <person name="Zhao L."/>
            <person name="Wei J."/>
            <person name="Que T."/>
            <person name="Du C."/>
            <person name="Cheng J."/>
            <person name="Dai P."/>
            <person name="Han X."/>
            <person name="Huang E."/>
            <person name="Gao Y."/>
            <person name="Liu J."/>
            <person name="Shao H."/>
            <person name="Ye R."/>
            <person name="Li L."/>
            <person name="Wei W."/>
            <person name="Wang X."/>
            <person name="Wang C."/>
            <person name="Yang T."/>
            <person name="Huo Q."/>
            <person name="Li W."/>
            <person name="Guo W."/>
            <person name="Chen H."/>
            <person name="Zhou L."/>
            <person name="Ni X."/>
            <person name="Tian J."/>
            <person name="Zhou Y."/>
            <person name="Sheng Y."/>
            <person name="Liu T."/>
            <person name="Pan Y."/>
            <person name="Xia L."/>
            <person name="Li J."/>
            <person name="Zhao F."/>
            <person name="Cao W."/>
        </authorList>
    </citation>
    <scope>NUCLEOTIDE SEQUENCE</scope>
    <source>
        <strain evidence="1">Hyas-2018</strain>
    </source>
</reference>
<keyword evidence="2" id="KW-1185">Reference proteome</keyword>
<gene>
    <name evidence="1" type="ORF">HPB50_016484</name>
</gene>